<gene>
    <name evidence="6 8" type="ORF">BDZ99DRAFT_497819</name>
</gene>
<sequence>MADTSTNESSTEGDGEIKVTIGSAADCGLDRDSASPKQAQLPLRQVPQPIVNGGSKVWDITERFTQASQALKIGQLVKDEYFTLFESIGALEIMDPKMDSGFLQPGETLEENYDALRTLLPEEVLGIMDQLLCYEMAWHQGYPLSQTLFTSVYIDRLLWPEPRSLEEAQFYRGNPGRVTDALQDVLRAYCLGIIKSCDFVIGKITSRDYFEEEDFCTHTYNRSLFSKVPHDFVLHELEIAEEILATDVDDIDETVKAAINCRLEFRRNFLVALSPDYSINFLDKYWPPVSALLPAIESSHELARVVPDAFSTKIQRRLTSTVPPRPIVELEFKDAFAKLKQLCEDCAEATKYTFLDPAPEEYQSFLWAFASRKVQPSAYARSYLAGFVFAGDNEIFEGLLRDDLAAMVFPEDQVLDPINWTIDAPRNPLFPKDKRLQMASIIDDFTNRAVQNYVELWTALCQNRCRMRRMLCHSLLAFDQLQSDASILDDELQALTSDLQQYPLTTWVYHLKLRQIEWIIQLGFEQDIYLPDELAGMYLFLAKVAETRNRLLSTLLEFWEQRQKRLEKGKKVDVEKAAKVQEGKAYIEALLAEAVGTEELSAALSSLYTLLSYLHLLPQPPRPFSSPELRYDLRTKPFALLQPVEIIPFDTLTTHIHPFGPHAAPTSPSESIVKHLQQATTYQPIDASVKRAKDAFAKLKKLGPKAASAEGVKEQWSGRVQGRLFSCVAAGVAVAGLRGMAGELVSTADAEGKLRVEGVAEGEGEGKRYHEWWIVPKVVKL</sequence>
<evidence type="ECO:0000259" key="5">
    <source>
        <dbReference type="Pfam" id="PF25789"/>
    </source>
</evidence>
<dbReference type="Pfam" id="PF25789">
    <property type="entry name" value="TPR_NAA35"/>
    <property type="match status" value="1"/>
</dbReference>
<keyword evidence="3" id="KW-0963">Cytoplasm</keyword>
<protein>
    <submittedName>
        <fullName evidence="6 8">Mak10-domain-containing protein</fullName>
    </submittedName>
</protein>
<feature type="domain" description="NAA35-like TPR repeats" evidence="5">
    <location>
        <begin position="360"/>
        <end position="642"/>
    </location>
</feature>
<name>A0A6A6YSJ6_9PEZI</name>
<comment type="similarity">
    <text evidence="2">Belongs to the MAK10 family.</text>
</comment>
<feature type="domain" description="NAA35-like N-terminal" evidence="4">
    <location>
        <begin position="74"/>
        <end position="233"/>
    </location>
</feature>
<reference evidence="8" key="3">
    <citation type="submission" date="2025-04" db="UniProtKB">
        <authorList>
            <consortium name="RefSeq"/>
        </authorList>
    </citation>
    <scope>IDENTIFICATION</scope>
    <source>
        <strain evidence="8">CBS 304.34</strain>
    </source>
</reference>
<evidence type="ECO:0000313" key="6">
    <source>
        <dbReference type="EMBL" id="KAF2810887.1"/>
    </source>
</evidence>
<dbReference type="RefSeq" id="XP_033577851.1">
    <property type="nucleotide sequence ID" value="XM_033723544.1"/>
</dbReference>
<keyword evidence="7" id="KW-1185">Reference proteome</keyword>
<reference evidence="6 8" key="1">
    <citation type="journal article" date="2020" name="Stud. Mycol.">
        <title>101 Dothideomycetes genomes: a test case for predicting lifestyles and emergence of pathogens.</title>
        <authorList>
            <person name="Haridas S."/>
            <person name="Albert R."/>
            <person name="Binder M."/>
            <person name="Bloem J."/>
            <person name="Labutti K."/>
            <person name="Salamov A."/>
            <person name="Andreopoulos B."/>
            <person name="Baker S."/>
            <person name="Barry K."/>
            <person name="Bills G."/>
            <person name="Bluhm B."/>
            <person name="Cannon C."/>
            <person name="Castanera R."/>
            <person name="Culley D."/>
            <person name="Daum C."/>
            <person name="Ezra D."/>
            <person name="Gonzalez J."/>
            <person name="Henrissat B."/>
            <person name="Kuo A."/>
            <person name="Liang C."/>
            <person name="Lipzen A."/>
            <person name="Lutzoni F."/>
            <person name="Magnuson J."/>
            <person name="Mondo S."/>
            <person name="Nolan M."/>
            <person name="Ohm R."/>
            <person name="Pangilinan J."/>
            <person name="Park H.-J."/>
            <person name="Ramirez L."/>
            <person name="Alfaro M."/>
            <person name="Sun H."/>
            <person name="Tritt A."/>
            <person name="Yoshinaga Y."/>
            <person name="Zwiers L.-H."/>
            <person name="Turgeon B."/>
            <person name="Goodwin S."/>
            <person name="Spatafora J."/>
            <person name="Crous P."/>
            <person name="Grigoriev I."/>
        </authorList>
    </citation>
    <scope>NUCLEOTIDE SEQUENCE</scope>
    <source>
        <strain evidence="6 8">CBS 304.34</strain>
    </source>
</reference>
<dbReference type="InterPro" id="IPR057982">
    <property type="entry name" value="TPR_NAA35"/>
</dbReference>
<evidence type="ECO:0000256" key="1">
    <source>
        <dbReference type="ARBA" id="ARBA00004496"/>
    </source>
</evidence>
<dbReference type="GO" id="GO:0031417">
    <property type="term" value="C:NatC complex"/>
    <property type="evidence" value="ECO:0007669"/>
    <property type="project" value="InterPro"/>
</dbReference>
<evidence type="ECO:0000313" key="8">
    <source>
        <dbReference type="RefSeq" id="XP_033577851.1"/>
    </source>
</evidence>
<evidence type="ECO:0000256" key="3">
    <source>
        <dbReference type="ARBA" id="ARBA00022490"/>
    </source>
</evidence>
<evidence type="ECO:0000256" key="2">
    <source>
        <dbReference type="ARBA" id="ARBA00006289"/>
    </source>
</evidence>
<dbReference type="GeneID" id="54464437"/>
<dbReference type="PANTHER" id="PTHR21373">
    <property type="entry name" value="GLUCOSE REPRESSIBLE PROTEIN MAK10"/>
    <property type="match status" value="1"/>
</dbReference>
<dbReference type="Proteomes" id="UP000504636">
    <property type="component" value="Unplaced"/>
</dbReference>
<organism evidence="6">
    <name type="scientific">Mytilinidion resinicola</name>
    <dbReference type="NCBI Taxonomy" id="574789"/>
    <lineage>
        <taxon>Eukaryota</taxon>
        <taxon>Fungi</taxon>
        <taxon>Dikarya</taxon>
        <taxon>Ascomycota</taxon>
        <taxon>Pezizomycotina</taxon>
        <taxon>Dothideomycetes</taxon>
        <taxon>Pleosporomycetidae</taxon>
        <taxon>Mytilinidiales</taxon>
        <taxon>Mytilinidiaceae</taxon>
        <taxon>Mytilinidion</taxon>
    </lineage>
</organism>
<dbReference type="InterPro" id="IPR007244">
    <property type="entry name" value="Naa35_N"/>
</dbReference>
<accession>A0A6A6YSJ6</accession>
<dbReference type="EMBL" id="MU003699">
    <property type="protein sequence ID" value="KAF2810887.1"/>
    <property type="molecule type" value="Genomic_DNA"/>
</dbReference>
<proteinExistence type="inferred from homology"/>
<dbReference type="Pfam" id="PF04112">
    <property type="entry name" value="Mak10"/>
    <property type="match status" value="1"/>
</dbReference>
<comment type="subcellular location">
    <subcellularLocation>
        <location evidence="1">Cytoplasm</location>
    </subcellularLocation>
</comment>
<dbReference type="PANTHER" id="PTHR21373:SF0">
    <property type="entry name" value="N-ALPHA-ACETYLTRANSFERASE 35, NATC AUXILIARY SUBUNIT"/>
    <property type="match status" value="1"/>
</dbReference>
<reference evidence="8" key="2">
    <citation type="submission" date="2020-04" db="EMBL/GenBank/DDBJ databases">
        <authorList>
            <consortium name="NCBI Genome Project"/>
        </authorList>
    </citation>
    <scope>NUCLEOTIDE SEQUENCE</scope>
    <source>
        <strain evidence="8">CBS 304.34</strain>
    </source>
</reference>
<evidence type="ECO:0000313" key="7">
    <source>
        <dbReference type="Proteomes" id="UP000504636"/>
    </source>
</evidence>
<dbReference type="OrthoDB" id="269405at2759"/>
<dbReference type="InterPro" id="IPR057983">
    <property type="entry name" value="NAA35-like_N"/>
</dbReference>
<evidence type="ECO:0000259" key="4">
    <source>
        <dbReference type="Pfam" id="PF04112"/>
    </source>
</evidence>
<dbReference type="AlphaFoldDB" id="A0A6A6YSJ6"/>